<dbReference type="Proteomes" id="UP000685013">
    <property type="component" value="Chromosome 14"/>
</dbReference>
<evidence type="ECO:0000256" key="4">
    <source>
        <dbReference type="ARBA" id="ARBA00006483"/>
    </source>
</evidence>
<organism evidence="13 14">
    <name type="scientific">Cucurbita argyrosperma subsp. sororia</name>
    <dbReference type="NCBI Taxonomy" id="37648"/>
    <lineage>
        <taxon>Eukaryota</taxon>
        <taxon>Viridiplantae</taxon>
        <taxon>Streptophyta</taxon>
        <taxon>Embryophyta</taxon>
        <taxon>Tracheophyta</taxon>
        <taxon>Spermatophyta</taxon>
        <taxon>Magnoliopsida</taxon>
        <taxon>eudicotyledons</taxon>
        <taxon>Gunneridae</taxon>
        <taxon>Pentapetalae</taxon>
        <taxon>rosids</taxon>
        <taxon>fabids</taxon>
        <taxon>Cucurbitales</taxon>
        <taxon>Cucurbitaceae</taxon>
        <taxon>Cucurbiteae</taxon>
        <taxon>Cucurbita</taxon>
    </lineage>
</organism>
<comment type="caution">
    <text evidence="13">The sequence shown here is derived from an EMBL/GenBank/DDBJ whole genome shotgun (WGS) entry which is preliminary data.</text>
</comment>
<dbReference type="GO" id="GO:0005506">
    <property type="term" value="F:iron ion binding"/>
    <property type="evidence" value="ECO:0007669"/>
    <property type="project" value="InterPro"/>
</dbReference>
<dbReference type="EMBL" id="JAGKQH010000014">
    <property type="protein sequence ID" value="KAG6581856.1"/>
    <property type="molecule type" value="Genomic_DNA"/>
</dbReference>
<dbReference type="CDD" id="cd11043">
    <property type="entry name" value="CYP90-like"/>
    <property type="match status" value="1"/>
</dbReference>
<feature type="transmembrane region" description="Helical" evidence="12">
    <location>
        <begin position="580"/>
        <end position="599"/>
    </location>
</feature>
<evidence type="ECO:0000256" key="8">
    <source>
        <dbReference type="ARBA" id="ARBA00022989"/>
    </source>
</evidence>
<evidence type="ECO:0000256" key="9">
    <source>
        <dbReference type="ARBA" id="ARBA00023004"/>
    </source>
</evidence>
<dbReference type="InterPro" id="IPR017972">
    <property type="entry name" value="Cyt_P450_CS"/>
</dbReference>
<comment type="subcellular location">
    <subcellularLocation>
        <location evidence="2">Endomembrane system</location>
        <topology evidence="2">Multi-pass membrane protein</topology>
    </subcellularLocation>
    <subcellularLocation>
        <location evidence="3">Membrane</location>
        <topology evidence="3">Single-pass membrane protein</topology>
    </subcellularLocation>
</comment>
<evidence type="ECO:0000256" key="7">
    <source>
        <dbReference type="ARBA" id="ARBA00022723"/>
    </source>
</evidence>
<evidence type="ECO:0000256" key="10">
    <source>
        <dbReference type="ARBA" id="ARBA00023136"/>
    </source>
</evidence>
<evidence type="ECO:0000256" key="12">
    <source>
        <dbReference type="SAM" id="Phobius"/>
    </source>
</evidence>
<proteinExistence type="inferred from homology"/>
<dbReference type="GO" id="GO:0010268">
    <property type="term" value="P:brassinosteroid homeostasis"/>
    <property type="evidence" value="ECO:0007669"/>
    <property type="project" value="TreeGrafter"/>
</dbReference>
<keyword evidence="11" id="KW-0349">Heme</keyword>
<dbReference type="GO" id="GO:0016709">
    <property type="term" value="F:oxidoreductase activity, acting on paired donors, with incorporation or reduction of molecular oxygen, NAD(P)H as one donor, and incorporation of one atom of oxygen"/>
    <property type="evidence" value="ECO:0007669"/>
    <property type="project" value="TreeGrafter"/>
</dbReference>
<accession>A0AAV6MJD8</accession>
<dbReference type="GO" id="GO:0020037">
    <property type="term" value="F:heme binding"/>
    <property type="evidence" value="ECO:0007669"/>
    <property type="project" value="InterPro"/>
</dbReference>
<keyword evidence="14" id="KW-1185">Reference proteome</keyword>
<evidence type="ECO:0000256" key="1">
    <source>
        <dbReference type="ARBA" id="ARBA00002501"/>
    </source>
</evidence>
<keyword evidence="9 11" id="KW-0408">Iron</keyword>
<keyword evidence="7 11" id="KW-0479">Metal-binding</keyword>
<dbReference type="GO" id="GO:0016125">
    <property type="term" value="P:sterol metabolic process"/>
    <property type="evidence" value="ECO:0007669"/>
    <property type="project" value="TreeGrafter"/>
</dbReference>
<dbReference type="PANTHER" id="PTHR24286">
    <property type="entry name" value="CYTOCHROME P450 26"/>
    <property type="match status" value="1"/>
</dbReference>
<dbReference type="Pfam" id="PF00067">
    <property type="entry name" value="p450"/>
    <property type="match status" value="1"/>
</dbReference>
<comment type="function">
    <text evidence="1">May be involved in both secretory and endocytic intracellular trafficking in the endosomal/prevacuolar compartments.</text>
</comment>
<keyword evidence="8 12" id="KW-1133">Transmembrane helix</keyword>
<evidence type="ECO:0000313" key="14">
    <source>
        <dbReference type="Proteomes" id="UP000685013"/>
    </source>
</evidence>
<comment type="similarity">
    <text evidence="5 11">Belongs to the cytochrome P450 family.</text>
</comment>
<evidence type="ECO:0000256" key="5">
    <source>
        <dbReference type="ARBA" id="ARBA00010617"/>
    </source>
</evidence>
<evidence type="ECO:0000256" key="6">
    <source>
        <dbReference type="ARBA" id="ARBA00022692"/>
    </source>
</evidence>
<evidence type="ECO:0000256" key="11">
    <source>
        <dbReference type="RuleBase" id="RU000461"/>
    </source>
</evidence>
<keyword evidence="11" id="KW-0560">Oxidoreductase</keyword>
<feature type="transmembrane region" description="Helical" evidence="12">
    <location>
        <begin position="6"/>
        <end position="25"/>
    </location>
</feature>
<dbReference type="PANTHER" id="PTHR24286:SF30">
    <property type="entry name" value="3-EPI-6-DEOXOCATHASTERONE 23-MONOOXYGENASE CYP90D1"/>
    <property type="match status" value="1"/>
</dbReference>
<dbReference type="InterPro" id="IPR001128">
    <property type="entry name" value="Cyt_P450"/>
</dbReference>
<gene>
    <name evidence="13" type="primary">CYP90D1</name>
    <name evidence="13" type="ORF">SDJN03_21858</name>
</gene>
<dbReference type="InterPro" id="IPR004895">
    <property type="entry name" value="Prenylated_rab_accept_PRA1"/>
</dbReference>
<name>A0AAV6MJD8_9ROSI</name>
<keyword evidence="6 12" id="KW-0812">Transmembrane</keyword>
<keyword evidence="10 12" id="KW-0472">Membrane</keyword>
<dbReference type="GO" id="GO:0016020">
    <property type="term" value="C:membrane"/>
    <property type="evidence" value="ECO:0007669"/>
    <property type="project" value="UniProtKB-SubCell"/>
</dbReference>
<dbReference type="Pfam" id="PF03208">
    <property type="entry name" value="PRA1"/>
    <property type="match status" value="1"/>
</dbReference>
<feature type="non-terminal residue" evidence="13">
    <location>
        <position position="1"/>
    </location>
</feature>
<dbReference type="GO" id="GO:0005783">
    <property type="term" value="C:endoplasmic reticulum"/>
    <property type="evidence" value="ECO:0007669"/>
    <property type="project" value="UniProtKB-ARBA"/>
</dbReference>
<protein>
    <submittedName>
        <fullName evidence="13">3-epi-6-deoxocathasterone 23-monooxygenase CYP90D1</fullName>
    </submittedName>
</protein>
<evidence type="ECO:0000313" key="13">
    <source>
        <dbReference type="EMBL" id="KAG6581856.1"/>
    </source>
</evidence>
<sequence length="619" mass="70134">MDSLWIFVQLITAAAFICSTIIVILKASSSSKPSLPAGSLGLLFVGETLHFVSSAYSHRPDSFMDTRRRRYGKVFKSHLFGSPTIVSTDAEVNRFVLQSDAKAFVTSYPKSVTDLMGKASILLINGPLHRRIHGLIGAFFKSPHLKAQLTIDMQKFLQKSMSTWSSSQHNPIHIQDEAKNAKRKMVKLVEEIIEGKRKKMNENLSNNRVPNDVVDILLNDGSHQVTDELIADNIIDMMIPGQDSVPILITLAIKYLSDCPLALQRLVEENMELKRLKTQLGEPLKWTDYLSLPFTQNVITETLRMGNIITGVMRKAVKDVEIKGYLIPKGWCVLVYFRSVHVDEEHFESPYHFNPWRWQDKDSNSLNFTPFGGGQRLCPGLELARLETSIFLHHFVTEFRWVAEEDNIINFPTVRMKKRMAIWSNHHPAPAPTTKMTDYGTIPTSYAAATATAANLEYISRAKQRFKDGLGHRRPWRLMADYRSFTLPSNLHDTLARIKINLAYFRMNYAIVILIILFLALLWHPISLIVFVLMMSLWLFLYFLRDQPLVIAGRVLQDWIILLVLSVLTIGFLFLTNASLNIAIALIIGAVVVLAHAAVRKTENLYLDEEATGLMAPGS</sequence>
<dbReference type="GO" id="GO:0016132">
    <property type="term" value="P:brassinosteroid biosynthetic process"/>
    <property type="evidence" value="ECO:0007669"/>
    <property type="project" value="TreeGrafter"/>
</dbReference>
<evidence type="ECO:0000256" key="3">
    <source>
        <dbReference type="ARBA" id="ARBA00004167"/>
    </source>
</evidence>
<keyword evidence="11" id="KW-0503">Monooxygenase</keyword>
<dbReference type="AlphaFoldDB" id="A0AAV6MJD8"/>
<dbReference type="PROSITE" id="PS00086">
    <property type="entry name" value="CYTOCHROME_P450"/>
    <property type="match status" value="1"/>
</dbReference>
<evidence type="ECO:0000256" key="2">
    <source>
        <dbReference type="ARBA" id="ARBA00004127"/>
    </source>
</evidence>
<comment type="similarity">
    <text evidence="4">Belongs to the PRA1 family.</text>
</comment>
<feature type="transmembrane region" description="Helical" evidence="12">
    <location>
        <begin position="556"/>
        <end position="574"/>
    </location>
</feature>
<dbReference type="GO" id="GO:0016192">
    <property type="term" value="P:vesicle-mediated transport"/>
    <property type="evidence" value="ECO:0007669"/>
    <property type="project" value="UniProtKB-ARBA"/>
</dbReference>
<feature type="transmembrane region" description="Helical" evidence="12">
    <location>
        <begin position="503"/>
        <end position="520"/>
    </location>
</feature>
<reference evidence="13 14" key="1">
    <citation type="journal article" date="2021" name="Hortic Res">
        <title>The domestication of Cucurbita argyrosperma as revealed by the genome of its wild relative.</title>
        <authorList>
            <person name="Barrera-Redondo J."/>
            <person name="Sanchez-de la Vega G."/>
            <person name="Aguirre-Liguori J.A."/>
            <person name="Castellanos-Morales G."/>
            <person name="Gutierrez-Guerrero Y.T."/>
            <person name="Aguirre-Dugua X."/>
            <person name="Aguirre-Planter E."/>
            <person name="Tenaillon M.I."/>
            <person name="Lira-Saade R."/>
            <person name="Eguiarte L.E."/>
        </authorList>
    </citation>
    <scope>NUCLEOTIDE SEQUENCE [LARGE SCALE GENOMIC DNA]</scope>
    <source>
        <strain evidence="13">JBR-2021</strain>
    </source>
</reference>